<evidence type="ECO:0000256" key="5">
    <source>
        <dbReference type="ARBA" id="ARBA00023136"/>
    </source>
</evidence>
<evidence type="ECO:0000313" key="9">
    <source>
        <dbReference type="Proteomes" id="UP000490800"/>
    </source>
</evidence>
<dbReference type="EMBL" id="RHLK01000015">
    <property type="protein sequence ID" value="MVP01782.1"/>
    <property type="molecule type" value="Genomic_DNA"/>
</dbReference>
<dbReference type="GO" id="GO:1902201">
    <property type="term" value="P:negative regulation of bacterial-type flagellum-dependent cell motility"/>
    <property type="evidence" value="ECO:0007669"/>
    <property type="project" value="TreeGrafter"/>
</dbReference>
<feature type="domain" description="GGDEF" evidence="7">
    <location>
        <begin position="222"/>
        <end position="354"/>
    </location>
</feature>
<dbReference type="CDD" id="cd01949">
    <property type="entry name" value="GGDEF"/>
    <property type="match status" value="1"/>
</dbReference>
<accession>A0A7X3FLG2</accession>
<evidence type="ECO:0000256" key="3">
    <source>
        <dbReference type="ARBA" id="ARBA00022692"/>
    </source>
</evidence>
<dbReference type="InterPro" id="IPR029787">
    <property type="entry name" value="Nucleotide_cyclase"/>
</dbReference>
<dbReference type="OrthoDB" id="9759607at2"/>
<dbReference type="PANTHER" id="PTHR45138">
    <property type="entry name" value="REGULATORY COMPONENTS OF SENSORY TRANSDUCTION SYSTEM"/>
    <property type="match status" value="1"/>
</dbReference>
<dbReference type="SUPFAM" id="SSF55073">
    <property type="entry name" value="Nucleotide cyclase"/>
    <property type="match status" value="1"/>
</dbReference>
<dbReference type="SMART" id="SM00267">
    <property type="entry name" value="GGDEF"/>
    <property type="match status" value="1"/>
</dbReference>
<feature type="transmembrane region" description="Helical" evidence="6">
    <location>
        <begin position="162"/>
        <end position="181"/>
    </location>
</feature>
<dbReference type="Pfam" id="PF00990">
    <property type="entry name" value="GGDEF"/>
    <property type="match status" value="1"/>
</dbReference>
<keyword evidence="9" id="KW-1185">Reference proteome</keyword>
<keyword evidence="3 6" id="KW-0812">Transmembrane</keyword>
<keyword evidence="4 6" id="KW-1133">Transmembrane helix</keyword>
<sequence>MSEYPVALIIACTLVTLSYMALKIQHMRLFEHYEQIATPILTGAACILLMQQPLPAEFGVVDLRYLPIVMAGLRYGLTTALLSTLLPVAYSGWTADLWFFQALQNLVVPAVLSSLFHQSSYKKGSRIPYSSGLKISFLLLVTQAVIHAALHPDLNIRESAPLVFMFLVSAVCLSVLIGMCNDENEKWMMQRKLELQASQDLLTGLPNLRSFLDIAGRTLAHRRMAVFMIDIDNFKRYNDRWGHLQGDQLLREAGGLLRSSLHAQDYIARYGGEEFVLMSTETDPERLQAYAERLIARVSSHPFPHAGETPVTISMGMSIAEETGLDLQSLINEADQALYTSKNTGKNRCTAFVRKSYTSAEQQQQNAY</sequence>
<dbReference type="GO" id="GO:0052621">
    <property type="term" value="F:diguanylate cyclase activity"/>
    <property type="evidence" value="ECO:0007669"/>
    <property type="project" value="TreeGrafter"/>
</dbReference>
<evidence type="ECO:0000259" key="7">
    <source>
        <dbReference type="PROSITE" id="PS50887"/>
    </source>
</evidence>
<gene>
    <name evidence="8" type="ORF">EDM21_20000</name>
</gene>
<dbReference type="Proteomes" id="UP000490800">
    <property type="component" value="Unassembled WGS sequence"/>
</dbReference>
<dbReference type="PROSITE" id="PS50887">
    <property type="entry name" value="GGDEF"/>
    <property type="match status" value="1"/>
</dbReference>
<dbReference type="InterPro" id="IPR000160">
    <property type="entry name" value="GGDEF_dom"/>
</dbReference>
<comment type="caution">
    <text evidence="8">The sequence shown here is derived from an EMBL/GenBank/DDBJ whole genome shotgun (WGS) entry which is preliminary data.</text>
</comment>
<dbReference type="Gene3D" id="3.30.70.270">
    <property type="match status" value="1"/>
</dbReference>
<dbReference type="NCBIfam" id="TIGR00254">
    <property type="entry name" value="GGDEF"/>
    <property type="match status" value="1"/>
</dbReference>
<dbReference type="FunFam" id="3.30.70.270:FF:000001">
    <property type="entry name" value="Diguanylate cyclase domain protein"/>
    <property type="match status" value="1"/>
</dbReference>
<name>A0A7X3FLG2_9BACL</name>
<dbReference type="Pfam" id="PF07694">
    <property type="entry name" value="5TM-5TMR_LYT"/>
    <property type="match status" value="1"/>
</dbReference>
<dbReference type="InterPro" id="IPR050469">
    <property type="entry name" value="Diguanylate_Cyclase"/>
</dbReference>
<protein>
    <submittedName>
        <fullName evidence="8">Diguanylate cyclase</fullName>
    </submittedName>
</protein>
<feature type="transmembrane region" description="Helical" evidence="6">
    <location>
        <begin position="129"/>
        <end position="150"/>
    </location>
</feature>
<reference evidence="8 9" key="1">
    <citation type="journal article" date="2019" name="Microorganisms">
        <title>Paenibacillus lutrae sp. nov., A Chitinolytic Species Isolated from A River Otter in Castril Natural Park, Granada, Spain.</title>
        <authorList>
            <person name="Rodriguez M."/>
            <person name="Reina J.C."/>
            <person name="Bejar V."/>
            <person name="Llamas I."/>
        </authorList>
    </citation>
    <scope>NUCLEOTIDE SEQUENCE [LARGE SCALE GENOMIC DNA]</scope>
    <source>
        <strain evidence="8 9">N10</strain>
    </source>
</reference>
<evidence type="ECO:0000256" key="4">
    <source>
        <dbReference type="ARBA" id="ARBA00022989"/>
    </source>
</evidence>
<dbReference type="InterPro" id="IPR043128">
    <property type="entry name" value="Rev_trsase/Diguanyl_cyclase"/>
</dbReference>
<evidence type="ECO:0000256" key="6">
    <source>
        <dbReference type="SAM" id="Phobius"/>
    </source>
</evidence>
<dbReference type="PANTHER" id="PTHR45138:SF9">
    <property type="entry name" value="DIGUANYLATE CYCLASE DGCM-RELATED"/>
    <property type="match status" value="1"/>
</dbReference>
<feature type="transmembrane region" description="Helical" evidence="6">
    <location>
        <begin position="98"/>
        <end position="117"/>
    </location>
</feature>
<dbReference type="GO" id="GO:0043709">
    <property type="term" value="P:cell adhesion involved in single-species biofilm formation"/>
    <property type="evidence" value="ECO:0007669"/>
    <property type="project" value="TreeGrafter"/>
</dbReference>
<dbReference type="GO" id="GO:0000155">
    <property type="term" value="F:phosphorelay sensor kinase activity"/>
    <property type="evidence" value="ECO:0007669"/>
    <property type="project" value="InterPro"/>
</dbReference>
<feature type="transmembrane region" description="Helical" evidence="6">
    <location>
        <begin position="73"/>
        <end position="92"/>
    </location>
</feature>
<dbReference type="AlphaFoldDB" id="A0A7X3FLG2"/>
<proteinExistence type="predicted"/>
<dbReference type="GO" id="GO:0005886">
    <property type="term" value="C:plasma membrane"/>
    <property type="evidence" value="ECO:0007669"/>
    <property type="project" value="UniProtKB-SubCell"/>
</dbReference>
<evidence type="ECO:0000313" key="8">
    <source>
        <dbReference type="EMBL" id="MVP01782.1"/>
    </source>
</evidence>
<keyword evidence="2" id="KW-1003">Cell membrane</keyword>
<comment type="subcellular location">
    <subcellularLocation>
        <location evidence="1">Cell membrane</location>
        <topology evidence="1">Multi-pass membrane protein</topology>
    </subcellularLocation>
</comment>
<organism evidence="8 9">
    <name type="scientific">Paenibacillus lutrae</name>
    <dbReference type="NCBI Taxonomy" id="2078573"/>
    <lineage>
        <taxon>Bacteria</taxon>
        <taxon>Bacillati</taxon>
        <taxon>Bacillota</taxon>
        <taxon>Bacilli</taxon>
        <taxon>Bacillales</taxon>
        <taxon>Paenibacillaceae</taxon>
        <taxon>Paenibacillus</taxon>
    </lineage>
</organism>
<dbReference type="RefSeq" id="WP_157338209.1">
    <property type="nucleotide sequence ID" value="NZ_RHLK01000015.1"/>
</dbReference>
<evidence type="ECO:0000256" key="2">
    <source>
        <dbReference type="ARBA" id="ARBA00022475"/>
    </source>
</evidence>
<keyword evidence="5 6" id="KW-0472">Membrane</keyword>
<evidence type="ECO:0000256" key="1">
    <source>
        <dbReference type="ARBA" id="ARBA00004651"/>
    </source>
</evidence>
<dbReference type="GO" id="GO:0071555">
    <property type="term" value="P:cell wall organization"/>
    <property type="evidence" value="ECO:0007669"/>
    <property type="project" value="InterPro"/>
</dbReference>
<dbReference type="InterPro" id="IPR011620">
    <property type="entry name" value="Sig_transdc_His_kinase_LytS_TM"/>
</dbReference>
<feature type="transmembrane region" description="Helical" evidence="6">
    <location>
        <begin position="6"/>
        <end position="22"/>
    </location>
</feature>